<dbReference type="Proteomes" id="UP001365128">
    <property type="component" value="Unassembled WGS sequence"/>
</dbReference>
<accession>A0ABR1LT42</accession>
<evidence type="ECO:0000313" key="2">
    <source>
        <dbReference type="Proteomes" id="UP001365128"/>
    </source>
</evidence>
<reference evidence="1 2" key="1">
    <citation type="submission" date="2024-04" db="EMBL/GenBank/DDBJ databases">
        <title>Phyllosticta paracitricarpa is synonymous to the EU quarantine fungus P. citricarpa based on phylogenomic analyses.</title>
        <authorList>
            <consortium name="Lawrence Berkeley National Laboratory"/>
            <person name="Van Ingen-Buijs V.A."/>
            <person name="Van Westerhoven A.C."/>
            <person name="Haridas S."/>
            <person name="Skiadas P."/>
            <person name="Martin F."/>
            <person name="Groenewald J.Z."/>
            <person name="Crous P.W."/>
            <person name="Seidl M.F."/>
        </authorList>
    </citation>
    <scope>NUCLEOTIDE SEQUENCE [LARGE SCALE GENOMIC DNA]</scope>
    <source>
        <strain evidence="1 2">CBS 122670</strain>
    </source>
</reference>
<dbReference type="EMBL" id="JBBPDW010000032">
    <property type="protein sequence ID" value="KAK7537873.1"/>
    <property type="molecule type" value="Genomic_DNA"/>
</dbReference>
<feature type="non-terminal residue" evidence="1">
    <location>
        <position position="101"/>
    </location>
</feature>
<sequence length="101" mass="11131">IQAAECATNLRQSYGQTWAAFRINHLHDCHHGAPYGDCCCFAGDPPIDPRNLEPNPSVWMFFWINKSTGTNEGFGTECIQDPTTGCCGRQDEGKFTVTGDC</sequence>
<protein>
    <submittedName>
        <fullName evidence="1">Uncharacterized protein</fullName>
    </submittedName>
</protein>
<feature type="non-terminal residue" evidence="1">
    <location>
        <position position="1"/>
    </location>
</feature>
<organism evidence="1 2">
    <name type="scientific">Phyllosticta citricarpa</name>
    <dbReference type="NCBI Taxonomy" id="55181"/>
    <lineage>
        <taxon>Eukaryota</taxon>
        <taxon>Fungi</taxon>
        <taxon>Dikarya</taxon>
        <taxon>Ascomycota</taxon>
        <taxon>Pezizomycotina</taxon>
        <taxon>Dothideomycetes</taxon>
        <taxon>Dothideomycetes incertae sedis</taxon>
        <taxon>Botryosphaeriales</taxon>
        <taxon>Phyllostictaceae</taxon>
        <taxon>Phyllosticta</taxon>
    </lineage>
</organism>
<name>A0ABR1LT42_9PEZI</name>
<proteinExistence type="predicted"/>
<evidence type="ECO:0000313" key="1">
    <source>
        <dbReference type="EMBL" id="KAK7537873.1"/>
    </source>
</evidence>
<gene>
    <name evidence="1" type="ORF">IWX46DRAFT_506810</name>
</gene>
<keyword evidence="2" id="KW-1185">Reference proteome</keyword>
<dbReference type="PANTHER" id="PTHR35396:SF1">
    <property type="entry name" value="SMALL SECRETED PROTEIN"/>
    <property type="match status" value="1"/>
</dbReference>
<comment type="caution">
    <text evidence="1">The sequence shown here is derived from an EMBL/GenBank/DDBJ whole genome shotgun (WGS) entry which is preliminary data.</text>
</comment>
<dbReference type="PANTHER" id="PTHR35396">
    <property type="entry name" value="SMALL SECRETED PROTEIN"/>
    <property type="match status" value="1"/>
</dbReference>